<reference evidence="2" key="1">
    <citation type="submission" date="2017-01" db="EMBL/GenBank/DDBJ databases">
        <title>Genome sequence of Rouxiella sp. ERMR1:05.</title>
        <authorList>
            <person name="Kumar R."/>
            <person name="Singh D."/>
            <person name="Kumar S."/>
        </authorList>
    </citation>
    <scope>NUCLEOTIDE SEQUENCE [LARGE SCALE GENOMIC DNA]</scope>
    <source>
        <strain evidence="2">ERMR1:05</strain>
    </source>
</reference>
<dbReference type="RefSeq" id="WP_104923146.1">
    <property type="nucleotide sequence ID" value="NZ_CP019062.1"/>
</dbReference>
<proteinExistence type="predicted"/>
<dbReference type="AlphaFoldDB" id="A0A2L1URZ4"/>
<dbReference type="KEGG" id="rox:BV494_12345"/>
<dbReference type="EMBL" id="CP019062">
    <property type="protein sequence ID" value="AVF35667.1"/>
    <property type="molecule type" value="Genomic_DNA"/>
</dbReference>
<sequence>MVSSFEYDDSVSQGQAPEICAKRAIVEEGSNQSIDRYGKRISAEMHEVNVVLRLKNKRIDWAGLPGKLQ</sequence>
<protein>
    <submittedName>
        <fullName evidence="1">Uncharacterized protein</fullName>
    </submittedName>
</protein>
<gene>
    <name evidence="1" type="ORF">BV494_12345</name>
</gene>
<organism evidence="1 2">
    <name type="scientific">Rahnella sikkimica</name>
    <dbReference type="NCBI Taxonomy" id="1805933"/>
    <lineage>
        <taxon>Bacteria</taxon>
        <taxon>Pseudomonadati</taxon>
        <taxon>Pseudomonadota</taxon>
        <taxon>Gammaproteobacteria</taxon>
        <taxon>Enterobacterales</taxon>
        <taxon>Yersiniaceae</taxon>
        <taxon>Rahnella</taxon>
    </lineage>
</organism>
<name>A0A2L1URZ4_9GAMM</name>
<dbReference type="Proteomes" id="UP000239197">
    <property type="component" value="Chromosome"/>
</dbReference>
<keyword evidence="2" id="KW-1185">Reference proteome</keyword>
<evidence type="ECO:0000313" key="1">
    <source>
        <dbReference type="EMBL" id="AVF35667.1"/>
    </source>
</evidence>
<evidence type="ECO:0000313" key="2">
    <source>
        <dbReference type="Proteomes" id="UP000239197"/>
    </source>
</evidence>
<accession>A0A2L1URZ4</accession>